<organism evidence="1 2">
    <name type="scientific">Pleurodeles waltl</name>
    <name type="common">Iberian ribbed newt</name>
    <dbReference type="NCBI Taxonomy" id="8319"/>
    <lineage>
        <taxon>Eukaryota</taxon>
        <taxon>Metazoa</taxon>
        <taxon>Chordata</taxon>
        <taxon>Craniata</taxon>
        <taxon>Vertebrata</taxon>
        <taxon>Euteleostomi</taxon>
        <taxon>Amphibia</taxon>
        <taxon>Batrachia</taxon>
        <taxon>Caudata</taxon>
        <taxon>Salamandroidea</taxon>
        <taxon>Salamandridae</taxon>
        <taxon>Pleurodelinae</taxon>
        <taxon>Pleurodeles</taxon>
    </lineage>
</organism>
<reference evidence="1" key="1">
    <citation type="journal article" date="2022" name="bioRxiv">
        <title>Sequencing and chromosome-scale assembly of the giantPleurodeles waltlgenome.</title>
        <authorList>
            <person name="Brown T."/>
            <person name="Elewa A."/>
            <person name="Iarovenko S."/>
            <person name="Subramanian E."/>
            <person name="Araus A.J."/>
            <person name="Petzold A."/>
            <person name="Susuki M."/>
            <person name="Suzuki K.-i.T."/>
            <person name="Hayashi T."/>
            <person name="Toyoda A."/>
            <person name="Oliveira C."/>
            <person name="Osipova E."/>
            <person name="Leigh N.D."/>
            <person name="Simon A."/>
            <person name="Yun M.H."/>
        </authorList>
    </citation>
    <scope>NUCLEOTIDE SEQUENCE</scope>
    <source>
        <strain evidence="1">20211129_DDA</strain>
        <tissue evidence="1">Liver</tissue>
    </source>
</reference>
<protein>
    <submittedName>
        <fullName evidence="1">Uncharacterized protein</fullName>
    </submittedName>
</protein>
<keyword evidence="2" id="KW-1185">Reference proteome</keyword>
<evidence type="ECO:0000313" key="1">
    <source>
        <dbReference type="EMBL" id="KAJ1139826.1"/>
    </source>
</evidence>
<comment type="caution">
    <text evidence="1">The sequence shown here is derived from an EMBL/GenBank/DDBJ whole genome shotgun (WGS) entry which is preliminary data.</text>
</comment>
<dbReference type="EMBL" id="JANPWB010000010">
    <property type="protein sequence ID" value="KAJ1139826.1"/>
    <property type="molecule type" value="Genomic_DNA"/>
</dbReference>
<sequence length="188" mass="20657">MVWRSSLPRDLHILSVEGRGYNGFTALSQPSFWDMAAATLSDRFLGKLCPKVGRHGPYSCCILSDCFSSIIMSGFKLRAWIVARGSHTTPHSLKFRFVLLLSLLVAKVSEPFALFNGWCGGPHLHGTFVSSQPRAAVAAGSLLCRGRHFGSRQPRSFRGEFSGQTLPQGGAPQSLLVPYILRSLLFNF</sequence>
<dbReference type="AlphaFoldDB" id="A0AAV7QKL5"/>
<gene>
    <name evidence="1" type="ORF">NDU88_006190</name>
</gene>
<dbReference type="Proteomes" id="UP001066276">
    <property type="component" value="Chromosome 6"/>
</dbReference>
<name>A0AAV7QKL5_PLEWA</name>
<evidence type="ECO:0000313" key="2">
    <source>
        <dbReference type="Proteomes" id="UP001066276"/>
    </source>
</evidence>
<proteinExistence type="predicted"/>
<accession>A0AAV7QKL5</accession>